<name>A0A8H7A7H8_9EURO</name>
<protein>
    <submittedName>
        <fullName evidence="1">Uncharacterized protein</fullName>
    </submittedName>
</protein>
<keyword evidence="2" id="KW-1185">Reference proteome</keyword>
<evidence type="ECO:0000313" key="1">
    <source>
        <dbReference type="EMBL" id="KAF7502577.1"/>
    </source>
</evidence>
<dbReference type="EMBL" id="JAACFV010000237">
    <property type="protein sequence ID" value="KAF7502577.1"/>
    <property type="molecule type" value="Genomic_DNA"/>
</dbReference>
<evidence type="ECO:0000313" key="2">
    <source>
        <dbReference type="Proteomes" id="UP000606974"/>
    </source>
</evidence>
<sequence length="306" mass="33885">MPELEIKCPQPSRPLKRKGSHLELSADIHEPITKQQILFWPVARSIDFWIDQVQLPKERRSRSDSFLFHDIGPKPSCAYQPESAKAHPCTLAPRAASAQEHLRTDEGRPPVHQYLQEFQPIFQPTLNANPTPAPTPTPLALSFASTGASQSSDVTALRTPTLGVTSPNYRQNLARHQVHIDLMGINIPGDIRNWSSAILAKQRTSPGLSEDQVKDTQDTLCRLDCENEDGIKETLPTLPIFPPKFSQPSMTIKNMPSSTIGLYVRTPNPVQPPLSGLSLWSSSELLLVEERCGLPLTRTLETGPTA</sequence>
<proteinExistence type="predicted"/>
<reference evidence="1" key="1">
    <citation type="submission" date="2020-02" db="EMBL/GenBank/DDBJ databases">
        <authorList>
            <person name="Palmer J.M."/>
        </authorList>
    </citation>
    <scope>NUCLEOTIDE SEQUENCE</scope>
    <source>
        <strain evidence="1">EPUS1.4</strain>
        <tissue evidence="1">Thallus</tissue>
    </source>
</reference>
<dbReference type="AlphaFoldDB" id="A0A8H7A7H8"/>
<organism evidence="1 2">
    <name type="scientific">Endocarpon pusillum</name>
    <dbReference type="NCBI Taxonomy" id="364733"/>
    <lineage>
        <taxon>Eukaryota</taxon>
        <taxon>Fungi</taxon>
        <taxon>Dikarya</taxon>
        <taxon>Ascomycota</taxon>
        <taxon>Pezizomycotina</taxon>
        <taxon>Eurotiomycetes</taxon>
        <taxon>Chaetothyriomycetidae</taxon>
        <taxon>Verrucariales</taxon>
        <taxon>Verrucariaceae</taxon>
        <taxon>Endocarpon</taxon>
    </lineage>
</organism>
<comment type="caution">
    <text evidence="1">The sequence shown here is derived from an EMBL/GenBank/DDBJ whole genome shotgun (WGS) entry which is preliminary data.</text>
</comment>
<accession>A0A8H7A7H8</accession>
<gene>
    <name evidence="1" type="ORF">GJ744_005468</name>
</gene>
<dbReference type="Proteomes" id="UP000606974">
    <property type="component" value="Unassembled WGS sequence"/>
</dbReference>